<dbReference type="SUPFAM" id="SSF56925">
    <property type="entry name" value="OMPA-like"/>
    <property type="match status" value="1"/>
</dbReference>
<gene>
    <name evidence="3" type="ORF">MNB_SV-14-594</name>
</gene>
<feature type="domain" description="Outer membrane protein beta-barrel" evidence="2">
    <location>
        <begin position="19"/>
        <end position="177"/>
    </location>
</feature>
<protein>
    <recommendedName>
        <fullName evidence="2">Outer membrane protein beta-barrel domain-containing protein</fullName>
    </recommendedName>
</protein>
<name>A0A1W1C6M5_9ZZZZ</name>
<evidence type="ECO:0000313" key="3">
    <source>
        <dbReference type="EMBL" id="SFV61393.1"/>
    </source>
</evidence>
<dbReference type="InterPro" id="IPR027385">
    <property type="entry name" value="Beta-barrel_OMP"/>
</dbReference>
<dbReference type="Pfam" id="PF13505">
    <property type="entry name" value="OMP_b-brl"/>
    <property type="match status" value="1"/>
</dbReference>
<organism evidence="3">
    <name type="scientific">hydrothermal vent metagenome</name>
    <dbReference type="NCBI Taxonomy" id="652676"/>
    <lineage>
        <taxon>unclassified sequences</taxon>
        <taxon>metagenomes</taxon>
        <taxon>ecological metagenomes</taxon>
    </lineage>
</organism>
<evidence type="ECO:0000259" key="2">
    <source>
        <dbReference type="Pfam" id="PF13505"/>
    </source>
</evidence>
<dbReference type="Gene3D" id="2.40.160.20">
    <property type="match status" value="1"/>
</dbReference>
<dbReference type="InterPro" id="IPR011250">
    <property type="entry name" value="OMP/PagP_B-barrel"/>
</dbReference>
<reference evidence="3" key="1">
    <citation type="submission" date="2016-10" db="EMBL/GenBank/DDBJ databases">
        <authorList>
            <person name="de Groot N.N."/>
        </authorList>
    </citation>
    <scope>NUCLEOTIDE SEQUENCE</scope>
</reference>
<dbReference type="EMBL" id="FPHN01000126">
    <property type="protein sequence ID" value="SFV61393.1"/>
    <property type="molecule type" value="Genomic_DNA"/>
</dbReference>
<proteinExistence type="predicted"/>
<evidence type="ECO:0000256" key="1">
    <source>
        <dbReference type="ARBA" id="ARBA00022729"/>
    </source>
</evidence>
<keyword evidence="1" id="KW-0732">Signal</keyword>
<sequence length="177" mass="19133">MKKQLITIAILSSLSLHAEGFYAGLDFEAGSGKHEISVDNVAVAQSDSISASSFGLHVGYQVIPNGSVELSYGALSLEDDDVTRIGIDYIHSFPVGSLKPYVGIGLATNSMSDANVETGLGGRIRAGAYYEIMPNLDLGAEFNYNYISWESETDSYGQDWELSTSYYGLGVNLNYKF</sequence>
<accession>A0A1W1C6M5</accession>
<dbReference type="AlphaFoldDB" id="A0A1W1C6M5"/>